<dbReference type="OrthoDB" id="3749064at2"/>
<keyword evidence="3" id="KW-1185">Reference proteome</keyword>
<organism evidence="2 3">
    <name type="scientific">Aeromicrobium piscarium</name>
    <dbReference type="NCBI Taxonomy" id="2590901"/>
    <lineage>
        <taxon>Bacteria</taxon>
        <taxon>Bacillati</taxon>
        <taxon>Actinomycetota</taxon>
        <taxon>Actinomycetes</taxon>
        <taxon>Propionibacteriales</taxon>
        <taxon>Nocardioidaceae</taxon>
        <taxon>Aeromicrobium</taxon>
    </lineage>
</organism>
<dbReference type="AlphaFoldDB" id="A0A554SH03"/>
<feature type="transmembrane region" description="Helical" evidence="1">
    <location>
        <begin position="12"/>
        <end position="33"/>
    </location>
</feature>
<sequence length="133" mass="13380">MSTTADPTGRRLLVAAGAIALVQATALLGLAVLDLTHLVAERVGLGVGIALMLLVFGGGLAVAAIAVMRGRHGGRGPVLVAQLISLGLAWNLRDAGDDVVRGVSPVLALAALVVLACLFSGPGRRAMSRDEPA</sequence>
<evidence type="ECO:0000313" key="2">
    <source>
        <dbReference type="EMBL" id="TSD65613.1"/>
    </source>
</evidence>
<name>A0A554SH03_9ACTN</name>
<keyword evidence="1" id="KW-0472">Membrane</keyword>
<evidence type="ECO:0000313" key="3">
    <source>
        <dbReference type="Proteomes" id="UP000316988"/>
    </source>
</evidence>
<keyword evidence="1" id="KW-1133">Transmembrane helix</keyword>
<keyword evidence="1" id="KW-0812">Transmembrane</keyword>
<evidence type="ECO:0000256" key="1">
    <source>
        <dbReference type="SAM" id="Phobius"/>
    </source>
</evidence>
<protein>
    <recommendedName>
        <fullName evidence="4">Integral membrane protein</fullName>
    </recommendedName>
</protein>
<dbReference type="EMBL" id="VLNT01000002">
    <property type="protein sequence ID" value="TSD65613.1"/>
    <property type="molecule type" value="Genomic_DNA"/>
</dbReference>
<feature type="transmembrane region" description="Helical" evidence="1">
    <location>
        <begin position="74"/>
        <end position="93"/>
    </location>
</feature>
<feature type="transmembrane region" description="Helical" evidence="1">
    <location>
        <begin position="45"/>
        <end position="67"/>
    </location>
</feature>
<reference evidence="2 3" key="1">
    <citation type="submission" date="2019-07" db="EMBL/GenBank/DDBJ databases">
        <authorList>
            <person name="Zhao L.H."/>
        </authorList>
    </citation>
    <scope>NUCLEOTIDE SEQUENCE [LARGE SCALE GENOMIC DNA]</scope>
    <source>
        <strain evidence="2 3">Co35</strain>
    </source>
</reference>
<proteinExistence type="predicted"/>
<gene>
    <name evidence="2" type="ORF">FNM00_04105</name>
</gene>
<dbReference type="Proteomes" id="UP000316988">
    <property type="component" value="Unassembled WGS sequence"/>
</dbReference>
<dbReference type="RefSeq" id="WP_143911733.1">
    <property type="nucleotide sequence ID" value="NZ_VLNT01000002.1"/>
</dbReference>
<evidence type="ECO:0008006" key="4">
    <source>
        <dbReference type="Google" id="ProtNLM"/>
    </source>
</evidence>
<feature type="transmembrane region" description="Helical" evidence="1">
    <location>
        <begin position="99"/>
        <end position="119"/>
    </location>
</feature>
<comment type="caution">
    <text evidence="2">The sequence shown here is derived from an EMBL/GenBank/DDBJ whole genome shotgun (WGS) entry which is preliminary data.</text>
</comment>
<accession>A0A554SH03</accession>